<evidence type="ECO:0000256" key="2">
    <source>
        <dbReference type="ARBA" id="ARBA00004637"/>
    </source>
</evidence>
<keyword evidence="11" id="KW-0809">Transit peptide</keyword>
<comment type="catalytic activity">
    <reaction evidence="22">
        <text>oxidized [electron-transfer flavoprotein] + hexadecanoyl-CoA + H(+) = (2E)-hexadecenoyl-CoA + reduced [electron-transfer flavoprotein]</text>
        <dbReference type="Rhea" id="RHEA:43448"/>
        <dbReference type="Rhea" id="RHEA-COMP:10685"/>
        <dbReference type="Rhea" id="RHEA-COMP:10686"/>
        <dbReference type="ChEBI" id="CHEBI:15378"/>
        <dbReference type="ChEBI" id="CHEBI:57379"/>
        <dbReference type="ChEBI" id="CHEBI:57692"/>
        <dbReference type="ChEBI" id="CHEBI:58307"/>
        <dbReference type="ChEBI" id="CHEBI:61526"/>
    </reaction>
    <physiologicalReaction direction="left-to-right" evidence="22">
        <dbReference type="Rhea" id="RHEA:43449"/>
    </physiologicalReaction>
</comment>
<evidence type="ECO:0000256" key="11">
    <source>
        <dbReference type="ARBA" id="ARBA00022946"/>
    </source>
</evidence>
<keyword evidence="16" id="KW-0472">Membrane</keyword>
<dbReference type="Pfam" id="PF00441">
    <property type="entry name" value="Acyl-CoA_dh_1"/>
    <property type="match status" value="1"/>
</dbReference>
<evidence type="ECO:0000256" key="18">
    <source>
        <dbReference type="ARBA" id="ARBA00040902"/>
    </source>
</evidence>
<comment type="catalytic activity">
    <reaction evidence="26">
        <text>eicosanoyl-CoA + oxidized [electron-transfer flavoprotein] + H(+) = (2E)-eicosenoyl-CoA + reduced [electron-transfer flavoprotein]</text>
        <dbReference type="Rhea" id="RHEA:47236"/>
        <dbReference type="Rhea" id="RHEA-COMP:10685"/>
        <dbReference type="Rhea" id="RHEA-COMP:10686"/>
        <dbReference type="ChEBI" id="CHEBI:15378"/>
        <dbReference type="ChEBI" id="CHEBI:57380"/>
        <dbReference type="ChEBI" id="CHEBI:57692"/>
        <dbReference type="ChEBI" id="CHEBI:58307"/>
        <dbReference type="ChEBI" id="CHEBI:74691"/>
    </reaction>
    <physiologicalReaction direction="left-to-right" evidence="26">
        <dbReference type="Rhea" id="RHEA:47237"/>
    </physiologicalReaction>
</comment>
<comment type="cofactor">
    <cofactor evidence="1 28">
        <name>FAD</name>
        <dbReference type="ChEBI" id="CHEBI:57692"/>
    </cofactor>
</comment>
<evidence type="ECO:0000256" key="1">
    <source>
        <dbReference type="ARBA" id="ARBA00001974"/>
    </source>
</evidence>
<dbReference type="CDD" id="cd01161">
    <property type="entry name" value="VLCAD"/>
    <property type="match status" value="1"/>
</dbReference>
<dbReference type="FunFam" id="1.20.140.10:FF:000008">
    <property type="entry name" value="acyl-CoA dehydrogenase family member 9, mitochondrial"/>
    <property type="match status" value="1"/>
</dbReference>
<dbReference type="PROSITE" id="PS00072">
    <property type="entry name" value="ACYL_COA_DH_1"/>
    <property type="match status" value="1"/>
</dbReference>
<keyword evidence="6 28" id="KW-0285">Flavoprotein</keyword>
<comment type="catalytic activity">
    <reaction evidence="21">
        <text>dodecanoyl-CoA + oxidized [electron-transfer flavoprotein] + H(+) = (2E)-dodecenoyl-CoA + reduced [electron-transfer flavoprotein]</text>
        <dbReference type="Rhea" id="RHEA:47296"/>
        <dbReference type="Rhea" id="RHEA-COMP:10685"/>
        <dbReference type="Rhea" id="RHEA-COMP:10686"/>
        <dbReference type="ChEBI" id="CHEBI:15378"/>
        <dbReference type="ChEBI" id="CHEBI:57330"/>
        <dbReference type="ChEBI" id="CHEBI:57375"/>
        <dbReference type="ChEBI" id="CHEBI:57692"/>
        <dbReference type="ChEBI" id="CHEBI:58307"/>
    </reaction>
    <physiologicalReaction direction="left-to-right" evidence="21">
        <dbReference type="Rhea" id="RHEA:47297"/>
    </physiologicalReaction>
</comment>
<keyword evidence="15" id="KW-0496">Mitochondrion</keyword>
<dbReference type="InterPro" id="IPR046373">
    <property type="entry name" value="Acyl-CoA_Oxase/DH_mid-dom_sf"/>
</dbReference>
<evidence type="ECO:0000256" key="22">
    <source>
        <dbReference type="ARBA" id="ARBA00047916"/>
    </source>
</evidence>
<dbReference type="InterPro" id="IPR037069">
    <property type="entry name" value="AcylCoA_DH/ox_N_sf"/>
</dbReference>
<keyword evidence="9 28" id="KW-0274">FAD</keyword>
<dbReference type="InterPro" id="IPR006091">
    <property type="entry name" value="Acyl-CoA_Oxase/DH_mid-dom"/>
</dbReference>
<evidence type="ECO:0000256" key="6">
    <source>
        <dbReference type="ARBA" id="ARBA00022630"/>
    </source>
</evidence>
<dbReference type="PANTHER" id="PTHR43884">
    <property type="entry name" value="ACYL-COA DEHYDROGENASE"/>
    <property type="match status" value="1"/>
</dbReference>
<keyword evidence="10" id="KW-0276">Fatty acid metabolism</keyword>
<comment type="catalytic activity">
    <reaction evidence="23">
        <text>tetracosanoyl-CoA + oxidized [electron-transfer flavoprotein] + H(+) = (2E)-tetracosenoyl-CoA + reduced [electron-transfer flavoprotein]</text>
        <dbReference type="Rhea" id="RHEA:47232"/>
        <dbReference type="Rhea" id="RHEA-COMP:10685"/>
        <dbReference type="Rhea" id="RHEA-COMP:10686"/>
        <dbReference type="ChEBI" id="CHEBI:15378"/>
        <dbReference type="ChEBI" id="CHEBI:57692"/>
        <dbReference type="ChEBI" id="CHEBI:58307"/>
        <dbReference type="ChEBI" id="CHEBI:65052"/>
        <dbReference type="ChEBI" id="CHEBI:74693"/>
    </reaction>
    <physiologicalReaction direction="left-to-right" evidence="23">
        <dbReference type="Rhea" id="RHEA:47233"/>
    </physiologicalReaction>
</comment>
<evidence type="ECO:0000256" key="25">
    <source>
        <dbReference type="ARBA" id="ARBA00049050"/>
    </source>
</evidence>
<comment type="subunit">
    <text evidence="20">Homodimer. Homodimerizes after import into the mitochondrion.</text>
</comment>
<evidence type="ECO:0000259" key="32">
    <source>
        <dbReference type="Pfam" id="PF21343"/>
    </source>
</evidence>
<evidence type="ECO:0000256" key="5">
    <source>
        <dbReference type="ARBA" id="ARBA00022553"/>
    </source>
</evidence>
<dbReference type="Gene3D" id="2.40.110.10">
    <property type="entry name" value="Butyryl-CoA Dehydrogenase, subunit A, domain 2"/>
    <property type="match status" value="1"/>
</dbReference>
<evidence type="ECO:0000256" key="17">
    <source>
        <dbReference type="ARBA" id="ARBA00039034"/>
    </source>
</evidence>
<evidence type="ECO:0000256" key="27">
    <source>
        <dbReference type="ARBA" id="ARBA00049224"/>
    </source>
</evidence>
<evidence type="ECO:0000259" key="31">
    <source>
        <dbReference type="Pfam" id="PF02771"/>
    </source>
</evidence>
<protein>
    <recommendedName>
        <fullName evidence="18">Very long-chain specific acyl-CoA dehydrogenase, mitochondrial</fullName>
        <ecNumber evidence="17">1.3.8.9</ecNumber>
    </recommendedName>
</protein>
<evidence type="ECO:0000256" key="21">
    <source>
        <dbReference type="ARBA" id="ARBA00047893"/>
    </source>
</evidence>
<evidence type="ECO:0000256" key="9">
    <source>
        <dbReference type="ARBA" id="ARBA00022827"/>
    </source>
</evidence>
<evidence type="ECO:0000256" key="24">
    <source>
        <dbReference type="ARBA" id="ARBA00049038"/>
    </source>
</evidence>
<keyword evidence="14" id="KW-0443">Lipid metabolism</keyword>
<dbReference type="Pfam" id="PF02770">
    <property type="entry name" value="Acyl-CoA_dh_M"/>
    <property type="match status" value="1"/>
</dbReference>
<dbReference type="SUPFAM" id="SSF56645">
    <property type="entry name" value="Acyl-CoA dehydrogenase NM domain-like"/>
    <property type="match status" value="1"/>
</dbReference>
<organism evidence="33">
    <name type="scientific">Homalodisca liturata</name>
    <dbReference type="NCBI Taxonomy" id="320908"/>
    <lineage>
        <taxon>Eukaryota</taxon>
        <taxon>Metazoa</taxon>
        <taxon>Ecdysozoa</taxon>
        <taxon>Arthropoda</taxon>
        <taxon>Hexapoda</taxon>
        <taxon>Insecta</taxon>
        <taxon>Pterygota</taxon>
        <taxon>Neoptera</taxon>
        <taxon>Paraneoptera</taxon>
        <taxon>Hemiptera</taxon>
        <taxon>Auchenorrhyncha</taxon>
        <taxon>Membracoidea</taxon>
        <taxon>Cicadellidae</taxon>
        <taxon>Cicadellinae</taxon>
        <taxon>Proconiini</taxon>
        <taxon>Homalodisca</taxon>
    </lineage>
</organism>
<evidence type="ECO:0000256" key="10">
    <source>
        <dbReference type="ARBA" id="ARBA00022832"/>
    </source>
</evidence>
<proteinExistence type="inferred from homology"/>
<dbReference type="AlphaFoldDB" id="A0A1B6I437"/>
<evidence type="ECO:0000259" key="29">
    <source>
        <dbReference type="Pfam" id="PF00441"/>
    </source>
</evidence>
<dbReference type="PANTHER" id="PTHR43884:SF11">
    <property type="entry name" value="VERY LONG-CHAIN SPECIFIC ACYL-COA DEHYDROGENASE, MITOCHONDRIAL"/>
    <property type="match status" value="1"/>
</dbReference>
<dbReference type="FunFam" id="2.40.110.10:FF:000006">
    <property type="entry name" value="very long-chain specific acyl-CoA dehydrogenase, mitochondrial"/>
    <property type="match status" value="1"/>
</dbReference>
<evidence type="ECO:0000256" key="13">
    <source>
        <dbReference type="ARBA" id="ARBA00023002"/>
    </source>
</evidence>
<dbReference type="InterPro" id="IPR036250">
    <property type="entry name" value="AcylCo_DH-like_C"/>
</dbReference>
<dbReference type="PROSITE" id="PS00073">
    <property type="entry name" value="ACYL_COA_DH_2"/>
    <property type="match status" value="1"/>
</dbReference>
<dbReference type="GO" id="GO:0000062">
    <property type="term" value="F:fatty-acyl-CoA binding"/>
    <property type="evidence" value="ECO:0007669"/>
    <property type="project" value="TreeGrafter"/>
</dbReference>
<dbReference type="GO" id="GO:0005743">
    <property type="term" value="C:mitochondrial inner membrane"/>
    <property type="evidence" value="ECO:0007669"/>
    <property type="project" value="UniProtKB-SubCell"/>
</dbReference>
<dbReference type="Gene3D" id="1.20.140.10">
    <property type="entry name" value="Butyryl-CoA Dehydrogenase, subunit A, domain 3"/>
    <property type="match status" value="2"/>
</dbReference>
<evidence type="ECO:0000256" key="12">
    <source>
        <dbReference type="ARBA" id="ARBA00022990"/>
    </source>
</evidence>
<dbReference type="FunFam" id="1.10.540.10:FF:000001">
    <property type="entry name" value="Very long-chain-specific acyl-CoA dehydrogenase, mitochondrial"/>
    <property type="match status" value="1"/>
</dbReference>
<evidence type="ECO:0000256" key="3">
    <source>
        <dbReference type="ARBA" id="ARBA00005198"/>
    </source>
</evidence>
<comment type="catalytic activity">
    <reaction evidence="24">
        <text>tetradecanoyl-CoA + oxidized [electron-transfer flavoprotein] + H(+) = (2E)-tetradecenoyl-CoA + reduced [electron-transfer flavoprotein]</text>
        <dbReference type="Rhea" id="RHEA:47316"/>
        <dbReference type="Rhea" id="RHEA-COMP:10685"/>
        <dbReference type="Rhea" id="RHEA-COMP:10686"/>
        <dbReference type="ChEBI" id="CHEBI:15378"/>
        <dbReference type="ChEBI" id="CHEBI:57385"/>
        <dbReference type="ChEBI" id="CHEBI:57692"/>
        <dbReference type="ChEBI" id="CHEBI:58307"/>
        <dbReference type="ChEBI" id="CHEBI:61405"/>
    </reaction>
    <physiologicalReaction direction="left-to-right" evidence="24">
        <dbReference type="Rhea" id="RHEA:47317"/>
    </physiologicalReaction>
</comment>
<evidence type="ECO:0000259" key="30">
    <source>
        <dbReference type="Pfam" id="PF02770"/>
    </source>
</evidence>
<keyword evidence="8" id="KW-0702">S-nitrosylation</keyword>
<evidence type="ECO:0000313" key="33">
    <source>
        <dbReference type="EMBL" id="JAS81665.1"/>
    </source>
</evidence>
<feature type="domain" description="Acyl-CoA dehydrogenase/oxidase N-terminal" evidence="31">
    <location>
        <begin position="85"/>
        <end position="194"/>
    </location>
</feature>
<dbReference type="GO" id="GO:0050660">
    <property type="term" value="F:flavin adenine dinucleotide binding"/>
    <property type="evidence" value="ECO:0007669"/>
    <property type="project" value="InterPro"/>
</dbReference>
<comment type="catalytic activity">
    <reaction evidence="25">
        <text>a very-long-chain 2,3-saturated fatty acyl-CoA + oxidized [electron-transfer flavoprotein] + H(+) = a very-long-chain (2E)-enoyl-CoA + reduced [electron-transfer flavoprotein]</text>
        <dbReference type="Rhea" id="RHEA:19181"/>
        <dbReference type="Rhea" id="RHEA-COMP:10685"/>
        <dbReference type="Rhea" id="RHEA-COMP:10686"/>
        <dbReference type="ChEBI" id="CHEBI:15378"/>
        <dbReference type="ChEBI" id="CHEBI:57692"/>
        <dbReference type="ChEBI" id="CHEBI:58307"/>
        <dbReference type="ChEBI" id="CHEBI:83724"/>
        <dbReference type="ChEBI" id="CHEBI:83728"/>
        <dbReference type="EC" id="1.3.8.9"/>
    </reaction>
    <physiologicalReaction direction="left-to-right" evidence="25">
        <dbReference type="Rhea" id="RHEA:19182"/>
    </physiologicalReaction>
</comment>
<evidence type="ECO:0000256" key="19">
    <source>
        <dbReference type="ARBA" id="ARBA00045422"/>
    </source>
</evidence>
<evidence type="ECO:0000256" key="14">
    <source>
        <dbReference type="ARBA" id="ARBA00023098"/>
    </source>
</evidence>
<evidence type="ECO:0000256" key="16">
    <source>
        <dbReference type="ARBA" id="ARBA00023136"/>
    </source>
</evidence>
<feature type="domain" description="ACAD9/ACADV-like C-terminal" evidence="32">
    <location>
        <begin position="512"/>
        <end position="630"/>
    </location>
</feature>
<keyword evidence="13 28" id="KW-0560">Oxidoreductase</keyword>
<evidence type="ECO:0000256" key="23">
    <source>
        <dbReference type="ARBA" id="ARBA00048086"/>
    </source>
</evidence>
<reference evidence="33" key="1">
    <citation type="submission" date="2015-11" db="EMBL/GenBank/DDBJ databases">
        <title>De novo transcriptome assembly of four potential Pierce s Disease insect vectors from Arizona vineyards.</title>
        <authorList>
            <person name="Tassone E.E."/>
        </authorList>
    </citation>
    <scope>NUCLEOTIDE SEQUENCE</scope>
</reference>
<comment type="catalytic activity">
    <reaction evidence="27">
        <text>octadecanoyl-CoA + oxidized [electron-transfer flavoprotein] + H(+) = (2E)-octadecenoyl-CoA + reduced [electron-transfer flavoprotein]</text>
        <dbReference type="Rhea" id="RHEA:47240"/>
        <dbReference type="Rhea" id="RHEA-COMP:10685"/>
        <dbReference type="Rhea" id="RHEA-COMP:10686"/>
        <dbReference type="ChEBI" id="CHEBI:15378"/>
        <dbReference type="ChEBI" id="CHEBI:57394"/>
        <dbReference type="ChEBI" id="CHEBI:57692"/>
        <dbReference type="ChEBI" id="CHEBI:58307"/>
        <dbReference type="ChEBI" id="CHEBI:71412"/>
    </reaction>
    <physiologicalReaction direction="left-to-right" evidence="27">
        <dbReference type="Rhea" id="RHEA:47241"/>
    </physiologicalReaction>
</comment>
<comment type="pathway">
    <text evidence="3">Lipid metabolism; mitochondrial fatty acid beta-oxidation.</text>
</comment>
<dbReference type="GO" id="GO:0006631">
    <property type="term" value="P:fatty acid metabolic process"/>
    <property type="evidence" value="ECO:0007669"/>
    <property type="project" value="UniProtKB-KW"/>
</dbReference>
<evidence type="ECO:0000256" key="4">
    <source>
        <dbReference type="ARBA" id="ARBA00009347"/>
    </source>
</evidence>
<evidence type="ECO:0000256" key="15">
    <source>
        <dbReference type="ARBA" id="ARBA00023128"/>
    </source>
</evidence>
<gene>
    <name evidence="33" type="ORF">g.27326</name>
</gene>
<evidence type="ECO:0000256" key="20">
    <source>
        <dbReference type="ARBA" id="ARBA00046812"/>
    </source>
</evidence>
<evidence type="ECO:0000256" key="8">
    <source>
        <dbReference type="ARBA" id="ARBA00022799"/>
    </source>
</evidence>
<feature type="domain" description="Acyl-CoA dehydrogenase/oxidase C-terminal" evidence="29">
    <location>
        <begin position="312"/>
        <end position="458"/>
    </location>
</feature>
<dbReference type="Gene3D" id="1.10.540.10">
    <property type="entry name" value="Acyl-CoA dehydrogenase/oxidase, N-terminal domain"/>
    <property type="match status" value="1"/>
</dbReference>
<dbReference type="InterPro" id="IPR009075">
    <property type="entry name" value="AcylCo_DH/oxidase_C"/>
</dbReference>
<dbReference type="EMBL" id="GECU01026041">
    <property type="protein sequence ID" value="JAS81665.1"/>
    <property type="molecule type" value="Transcribed_RNA"/>
</dbReference>
<dbReference type="InterPro" id="IPR009100">
    <property type="entry name" value="AcylCoA_DH/oxidase_NM_dom_sf"/>
</dbReference>
<dbReference type="Pfam" id="PF21343">
    <property type="entry name" value="ACAD9-ACADV_C"/>
    <property type="match status" value="1"/>
</dbReference>
<comment type="similarity">
    <text evidence="4 28">Belongs to the acyl-CoA dehydrogenase family.</text>
</comment>
<comment type="subcellular location">
    <subcellularLocation>
        <location evidence="2">Mitochondrion inner membrane</location>
        <topology evidence="2">Peripheral membrane protein</topology>
    </subcellularLocation>
</comment>
<evidence type="ECO:0000256" key="26">
    <source>
        <dbReference type="ARBA" id="ARBA00049140"/>
    </source>
</evidence>
<evidence type="ECO:0000256" key="7">
    <source>
        <dbReference type="ARBA" id="ARBA00022792"/>
    </source>
</evidence>
<evidence type="ECO:0000256" key="28">
    <source>
        <dbReference type="RuleBase" id="RU362125"/>
    </source>
</evidence>
<dbReference type="Pfam" id="PF02771">
    <property type="entry name" value="Acyl-CoA_dh_N"/>
    <property type="match status" value="1"/>
</dbReference>
<dbReference type="InterPro" id="IPR006089">
    <property type="entry name" value="Acyl-CoA_DH_CS"/>
</dbReference>
<dbReference type="EC" id="1.3.8.9" evidence="17"/>
<sequence length="639" mass="69982">MFRSSLLYVIRQQVKVEQYIRFHQITRNLATPSLATKQTQEKVKEKEKASGAKESQSFVMNLFRGTLQASQVFPYPDVLTDEQNDTLKMLVDPVTKFFEEQNDPAKNDAKETVDPATLEGLWELGAFALQVPTDLGGLGLSNTQYARLVEIVGANDLGVGITLGAHQSIGFKGILLFGTPEQKSKYLPRVSTGKEFAAFCLTEPSSGSDAGSIRTRAVLSPDGKHFILNGSKIWISNGGLAEIMTVFAQTSVKDEKTGKEVDKVTAFIVERSFGGVTNGPPEKKMGIKASNTAEVYYEDVKVPVENVLGGVGQGFKVAMNILNNGRFGMAAALAGTMKAVTKKAVDHATNRVQFGRRIDSFGAIQEKLARMAMLHYVTESVAYMLSGNMDSGSIDYHLEAAISKVFASEAAWHVTDEAIQILGGMGFMKDCGLERVMRDLRIFRIFEGTNDILRLFVALTGIQYAGSHLRELQIAFKHPATHLTLILEEVTKRGLRSVGLGSVPAIEHYVDPQLKPQANMIAKNILMFGESVETLLMKHGRRIVDEQFLLNRLASAAIDIYTMAVVLSRATKSLTQGLSSSQHELLMTQVWCTEASQRISQNLGALTSSVHKDNFTKLAAIAKNVSENGGFLQKNPLGY</sequence>
<keyword evidence="5" id="KW-0597">Phosphoprotein</keyword>
<dbReference type="GO" id="GO:0017099">
    <property type="term" value="F:very-long-chain fatty acyl-CoA dehydrogenase activity"/>
    <property type="evidence" value="ECO:0007669"/>
    <property type="project" value="UniProtKB-EC"/>
</dbReference>
<keyword evidence="7" id="KW-0999">Mitochondrion inner membrane</keyword>
<dbReference type="SUPFAM" id="SSF47203">
    <property type="entry name" value="Acyl-CoA dehydrogenase C-terminal domain-like"/>
    <property type="match status" value="1"/>
</dbReference>
<comment type="function">
    <text evidence="19">Very long-chain specific acyl-CoA dehydrogenase is one of the acyl-CoA dehydrogenases that catalyze the first step of mitochondrial fatty acid beta-oxidation, an aerobic process breaking down fatty acids into acetyl-CoA and allowing the production of energy from fats. The first step of fatty acid beta-oxidation consists in the removal of one hydrogen from C-2 and C-3 of the straight-chain fatty acyl-CoA thioester, resulting in the formation of trans-2-enoyl-CoA. Among the different mitochondrial acyl-CoA dehydrogenases, very long-chain specific acyl-CoA dehydrogenase acts specifically on acyl-CoAs with saturated 12 to 24 carbons long primary chains.</text>
</comment>
<keyword evidence="12" id="KW-0007">Acetylation</keyword>
<dbReference type="InterPro" id="IPR049448">
    <property type="entry name" value="ACAD9/ACADV-like_C"/>
</dbReference>
<dbReference type="InterPro" id="IPR013786">
    <property type="entry name" value="AcylCoA_DH/ox_N"/>
</dbReference>
<feature type="domain" description="Acyl-CoA oxidase/dehydrogenase middle" evidence="30">
    <location>
        <begin position="198"/>
        <end position="300"/>
    </location>
</feature>
<name>A0A1B6I437_9HEMI</name>
<accession>A0A1B6I437</accession>